<dbReference type="EMBL" id="CAJNOE010000246">
    <property type="protein sequence ID" value="CAF1086274.1"/>
    <property type="molecule type" value="Genomic_DNA"/>
</dbReference>
<protein>
    <submittedName>
        <fullName evidence="2">Uncharacterized protein</fullName>
    </submittedName>
</protein>
<dbReference type="EMBL" id="CAJOBB010000829">
    <property type="protein sequence ID" value="CAF3760156.1"/>
    <property type="molecule type" value="Genomic_DNA"/>
</dbReference>
<evidence type="ECO:0000313" key="3">
    <source>
        <dbReference type="Proteomes" id="UP000663868"/>
    </source>
</evidence>
<evidence type="ECO:0000313" key="2">
    <source>
        <dbReference type="EMBL" id="CAF3760156.1"/>
    </source>
</evidence>
<dbReference type="AlphaFoldDB" id="A0A818YR59"/>
<organism evidence="2 3">
    <name type="scientific">Adineta steineri</name>
    <dbReference type="NCBI Taxonomy" id="433720"/>
    <lineage>
        <taxon>Eukaryota</taxon>
        <taxon>Metazoa</taxon>
        <taxon>Spiralia</taxon>
        <taxon>Gnathifera</taxon>
        <taxon>Rotifera</taxon>
        <taxon>Eurotatoria</taxon>
        <taxon>Bdelloidea</taxon>
        <taxon>Adinetida</taxon>
        <taxon>Adinetidae</taxon>
        <taxon>Adineta</taxon>
    </lineage>
</organism>
<name>A0A818YR59_9BILA</name>
<sequence length="70" mass="8157">MPTPTPTRTLKQGQQNLLNPNLTLEQKQQIESDIAELLAEQLKFILENNSLEEKIMKLDLEEEHEDKENL</sequence>
<gene>
    <name evidence="1" type="ORF">IZO911_LOCUS22243</name>
    <name evidence="2" type="ORF">KXQ929_LOCUS14753</name>
</gene>
<dbReference type="Proteomes" id="UP000663860">
    <property type="component" value="Unassembled WGS sequence"/>
</dbReference>
<reference evidence="2" key="1">
    <citation type="submission" date="2021-02" db="EMBL/GenBank/DDBJ databases">
        <authorList>
            <person name="Nowell W R."/>
        </authorList>
    </citation>
    <scope>NUCLEOTIDE SEQUENCE</scope>
</reference>
<accession>A0A818YR59</accession>
<proteinExistence type="predicted"/>
<evidence type="ECO:0000313" key="1">
    <source>
        <dbReference type="EMBL" id="CAF1086274.1"/>
    </source>
</evidence>
<dbReference type="Proteomes" id="UP000663868">
    <property type="component" value="Unassembled WGS sequence"/>
</dbReference>
<comment type="caution">
    <text evidence="2">The sequence shown here is derived from an EMBL/GenBank/DDBJ whole genome shotgun (WGS) entry which is preliminary data.</text>
</comment>